<dbReference type="EMBL" id="CP046172">
    <property type="protein sequence ID" value="QIS12146.1"/>
    <property type="molecule type" value="Genomic_DNA"/>
</dbReference>
<evidence type="ECO:0000256" key="2">
    <source>
        <dbReference type="ARBA" id="ARBA00022692"/>
    </source>
</evidence>
<protein>
    <submittedName>
        <fullName evidence="6">Ubiquinone biosynthesis protein UbiA</fullName>
    </submittedName>
</protein>
<keyword evidence="4 5" id="KW-0472">Membrane</keyword>
<dbReference type="GO" id="GO:0016765">
    <property type="term" value="F:transferase activity, transferring alkyl or aryl (other than methyl) groups"/>
    <property type="evidence" value="ECO:0007669"/>
    <property type="project" value="InterPro"/>
</dbReference>
<evidence type="ECO:0000256" key="1">
    <source>
        <dbReference type="ARBA" id="ARBA00004141"/>
    </source>
</evidence>
<feature type="transmembrane region" description="Helical" evidence="5">
    <location>
        <begin position="273"/>
        <end position="301"/>
    </location>
</feature>
<feature type="transmembrane region" description="Helical" evidence="5">
    <location>
        <begin position="234"/>
        <end position="253"/>
    </location>
</feature>
<dbReference type="Proteomes" id="UP000503540">
    <property type="component" value="Chromosome"/>
</dbReference>
<sequence length="321" mass="32565">MVSIGSPRNWLAHLETCRPYTLAYPGLTGLAGAALAGAPTPAQWVTAWLAPTLVWTGGLYLGDYFDRELDGVGKPHRPIPSGRLAPRTAVLTGICCVAAAFAASALVEPRAVAIALAGAAGTVGYSRVLKRHGILGNLARGALTGLVLVFAATLVHGWPAPLVLGWAAVFCLQDTGSNLVGTVRDIAGDRACGYRTVSVVYGGAFANRCAAACFAAAMLGALALHGISADLGSGLLLAAICLGVRAYGPVLGSGPIDPRKALRTHEILVAERLVLAAAVAANGLGGPATLGILAAALAISLSTQLLLRGRHEFGNGTVELA</sequence>
<proteinExistence type="predicted"/>
<comment type="subcellular location">
    <subcellularLocation>
        <location evidence="1">Membrane</location>
        <topology evidence="1">Multi-pass membrane protein</topology>
    </subcellularLocation>
</comment>
<feature type="transmembrane region" description="Helical" evidence="5">
    <location>
        <begin position="84"/>
        <end position="105"/>
    </location>
</feature>
<dbReference type="AlphaFoldDB" id="A0A6G9YGG6"/>
<feature type="transmembrane region" description="Helical" evidence="5">
    <location>
        <begin position="205"/>
        <end position="227"/>
    </location>
</feature>
<dbReference type="InterPro" id="IPR050475">
    <property type="entry name" value="Prenyltransferase_related"/>
</dbReference>
<dbReference type="InterPro" id="IPR044878">
    <property type="entry name" value="UbiA_sf"/>
</dbReference>
<name>A0A6G9YGG6_9NOCA</name>
<accession>A0A6G9YGG6</accession>
<evidence type="ECO:0000313" key="6">
    <source>
        <dbReference type="EMBL" id="QIS12146.1"/>
    </source>
</evidence>
<keyword evidence="3 5" id="KW-1133">Transmembrane helix</keyword>
<dbReference type="Gene3D" id="1.10.357.140">
    <property type="entry name" value="UbiA prenyltransferase"/>
    <property type="match status" value="1"/>
</dbReference>
<feature type="transmembrane region" description="Helical" evidence="5">
    <location>
        <begin position="111"/>
        <end position="129"/>
    </location>
</feature>
<gene>
    <name evidence="6" type="ORF">F5544_21415</name>
</gene>
<evidence type="ECO:0000313" key="7">
    <source>
        <dbReference type="Proteomes" id="UP000503540"/>
    </source>
</evidence>
<dbReference type="PANTHER" id="PTHR42723:SF1">
    <property type="entry name" value="CHLOROPHYLL SYNTHASE, CHLOROPLASTIC"/>
    <property type="match status" value="1"/>
</dbReference>
<dbReference type="PANTHER" id="PTHR42723">
    <property type="entry name" value="CHLOROPHYLL SYNTHASE"/>
    <property type="match status" value="1"/>
</dbReference>
<keyword evidence="2 5" id="KW-0812">Transmembrane</keyword>
<organism evidence="6 7">
    <name type="scientific">Nocardia arthritidis</name>
    <dbReference type="NCBI Taxonomy" id="228602"/>
    <lineage>
        <taxon>Bacteria</taxon>
        <taxon>Bacillati</taxon>
        <taxon>Actinomycetota</taxon>
        <taxon>Actinomycetes</taxon>
        <taxon>Mycobacteriales</taxon>
        <taxon>Nocardiaceae</taxon>
        <taxon>Nocardia</taxon>
    </lineage>
</organism>
<feature type="transmembrane region" description="Helical" evidence="5">
    <location>
        <begin position="141"/>
        <end position="158"/>
    </location>
</feature>
<keyword evidence="7" id="KW-1185">Reference proteome</keyword>
<dbReference type="KEGG" id="nah:F5544_21415"/>
<dbReference type="GO" id="GO:0016020">
    <property type="term" value="C:membrane"/>
    <property type="evidence" value="ECO:0007669"/>
    <property type="project" value="UniProtKB-SubCell"/>
</dbReference>
<keyword evidence="6" id="KW-0830">Ubiquinone</keyword>
<evidence type="ECO:0000256" key="3">
    <source>
        <dbReference type="ARBA" id="ARBA00022989"/>
    </source>
</evidence>
<dbReference type="InterPro" id="IPR000537">
    <property type="entry name" value="UbiA_prenyltransferase"/>
</dbReference>
<dbReference type="RefSeq" id="WP_203217622.1">
    <property type="nucleotide sequence ID" value="NZ_CP046172.1"/>
</dbReference>
<evidence type="ECO:0000256" key="5">
    <source>
        <dbReference type="SAM" id="Phobius"/>
    </source>
</evidence>
<reference evidence="6 7" key="1">
    <citation type="journal article" date="2019" name="ACS Chem. Biol.">
        <title>Identification and Mobilization of a Cryptic Antibiotic Biosynthesis Gene Locus from a Human-Pathogenic Nocardia Isolate.</title>
        <authorList>
            <person name="Herisse M."/>
            <person name="Ishida K."/>
            <person name="Porter J.L."/>
            <person name="Howden B."/>
            <person name="Hertweck C."/>
            <person name="Stinear T.P."/>
            <person name="Pidot S.J."/>
        </authorList>
    </citation>
    <scope>NUCLEOTIDE SEQUENCE [LARGE SCALE GENOMIC DNA]</scope>
    <source>
        <strain evidence="6 7">AUSMDU00012717</strain>
    </source>
</reference>
<dbReference type="CDD" id="cd13956">
    <property type="entry name" value="PT_UbiA"/>
    <property type="match status" value="1"/>
</dbReference>
<dbReference type="Pfam" id="PF01040">
    <property type="entry name" value="UbiA"/>
    <property type="match status" value="1"/>
</dbReference>
<evidence type="ECO:0000256" key="4">
    <source>
        <dbReference type="ARBA" id="ARBA00023136"/>
    </source>
</evidence>